<dbReference type="PROSITE" id="PS51257">
    <property type="entry name" value="PROKAR_LIPOPROTEIN"/>
    <property type="match status" value="1"/>
</dbReference>
<name>A0ABV5NEY2_9ACTN</name>
<feature type="signal peptide" evidence="1">
    <location>
        <begin position="1"/>
        <end position="21"/>
    </location>
</feature>
<dbReference type="InterPro" id="IPR006059">
    <property type="entry name" value="SBP"/>
</dbReference>
<reference evidence="2 3" key="1">
    <citation type="submission" date="2024-09" db="EMBL/GenBank/DDBJ databases">
        <authorList>
            <person name="Sun Q."/>
            <person name="Mori K."/>
        </authorList>
    </citation>
    <scope>NUCLEOTIDE SEQUENCE [LARGE SCALE GENOMIC DNA]</scope>
    <source>
        <strain evidence="2 3">JCM 3324</strain>
    </source>
</reference>
<comment type="caution">
    <text evidence="2">The sequence shown here is derived from an EMBL/GenBank/DDBJ whole genome shotgun (WGS) entry which is preliminary data.</text>
</comment>
<evidence type="ECO:0000313" key="3">
    <source>
        <dbReference type="Proteomes" id="UP001589568"/>
    </source>
</evidence>
<dbReference type="PANTHER" id="PTHR43649:SF14">
    <property type="entry name" value="BLR3389 PROTEIN"/>
    <property type="match status" value="1"/>
</dbReference>
<evidence type="ECO:0000313" key="2">
    <source>
        <dbReference type="EMBL" id="MFB9468844.1"/>
    </source>
</evidence>
<accession>A0ABV5NEY2</accession>
<dbReference type="PANTHER" id="PTHR43649">
    <property type="entry name" value="ARABINOSE-BINDING PROTEIN-RELATED"/>
    <property type="match status" value="1"/>
</dbReference>
<dbReference type="InterPro" id="IPR050490">
    <property type="entry name" value="Bact_solute-bd_prot1"/>
</dbReference>
<dbReference type="Gene3D" id="3.40.190.10">
    <property type="entry name" value="Periplasmic binding protein-like II"/>
    <property type="match status" value="2"/>
</dbReference>
<gene>
    <name evidence="2" type="ORF">ACFFR3_04965</name>
</gene>
<organism evidence="2 3">
    <name type="scientific">Nonomuraea salmonea</name>
    <dbReference type="NCBI Taxonomy" id="46181"/>
    <lineage>
        <taxon>Bacteria</taxon>
        <taxon>Bacillati</taxon>
        <taxon>Actinomycetota</taxon>
        <taxon>Actinomycetes</taxon>
        <taxon>Streptosporangiales</taxon>
        <taxon>Streptosporangiaceae</taxon>
        <taxon>Nonomuraea</taxon>
    </lineage>
</organism>
<proteinExistence type="predicted"/>
<protein>
    <submittedName>
        <fullName evidence="2">Extracellular solute-binding protein</fullName>
    </submittedName>
</protein>
<dbReference type="EMBL" id="JBHMCF010000003">
    <property type="protein sequence ID" value="MFB9468844.1"/>
    <property type="molecule type" value="Genomic_DNA"/>
</dbReference>
<dbReference type="SUPFAM" id="SSF53850">
    <property type="entry name" value="Periplasmic binding protein-like II"/>
    <property type="match status" value="1"/>
</dbReference>
<evidence type="ECO:0000256" key="1">
    <source>
        <dbReference type="SAM" id="SignalP"/>
    </source>
</evidence>
<dbReference type="Proteomes" id="UP001589568">
    <property type="component" value="Unassembled WGS sequence"/>
</dbReference>
<keyword evidence="1" id="KW-0732">Signal</keyword>
<sequence length="437" mass="47464">MVRSRGTAVLAAAVLALSALSACGSGGSESPAPSGTEPRVLKLWHYESAESAMGKAWAEAIKKFEASHPNVKVEFEEKGFEQIQKTASMVLNSDEAPDLMEYNKGNATSGLLSKQGLLTDLSEEATKRGWDKLLPGGLQTTAKYDDRGVMGSGKWYGVPNYGEFVMVYYNKDLFAKHKVEVPATYEEFTAALDTFVKAGVTPLANAGAEYPAQQILYQLALTKAQKPWMESYQLYKGKVDFHGPEFTYGAETFADWVKKGYIAKNSAGLKAEDMGVAFMKGEFPMVISGSWWYGRFASEIKDFEWGHFLFPGAAMSPGSSGNLWVVPENSENKDLAYDFIDITMSQDIQNLLGNSGGVPVAADPGAITDEKSKELIETFNKLTAADGLAFYPDWPAPGYYDVLVAGVQNLINGSKTPAQVLDEIAGPYEDNLADLGN</sequence>
<dbReference type="Pfam" id="PF01547">
    <property type="entry name" value="SBP_bac_1"/>
    <property type="match status" value="1"/>
</dbReference>
<keyword evidence="3" id="KW-1185">Reference proteome</keyword>
<feature type="chain" id="PRO_5046004850" evidence="1">
    <location>
        <begin position="22"/>
        <end position="437"/>
    </location>
</feature>
<dbReference type="RefSeq" id="WP_345396155.1">
    <property type="nucleotide sequence ID" value="NZ_BAAAXS010000001.1"/>
</dbReference>